<dbReference type="GO" id="GO:0006644">
    <property type="term" value="P:phospholipid metabolic process"/>
    <property type="evidence" value="ECO:0007669"/>
    <property type="project" value="TreeGrafter"/>
</dbReference>
<name>A0A0D2J1R8_9BACT</name>
<gene>
    <name evidence="2" type="ORF">X474_20515</name>
</gene>
<dbReference type="Pfam" id="PF03009">
    <property type="entry name" value="GDPD"/>
    <property type="match status" value="1"/>
</dbReference>
<evidence type="ECO:0000259" key="1">
    <source>
        <dbReference type="PROSITE" id="PS51704"/>
    </source>
</evidence>
<proteinExistence type="predicted"/>
<protein>
    <submittedName>
        <fullName evidence="2">Glycerophosphoryl diester phosphodiesterase</fullName>
    </submittedName>
</protein>
<dbReference type="CDD" id="cd08566">
    <property type="entry name" value="GDPD_AtGDE_like"/>
    <property type="match status" value="1"/>
</dbReference>
<dbReference type="GO" id="GO:0070291">
    <property type="term" value="P:N-acylethanolamine metabolic process"/>
    <property type="evidence" value="ECO:0007669"/>
    <property type="project" value="TreeGrafter"/>
</dbReference>
<dbReference type="GO" id="GO:0008889">
    <property type="term" value="F:glycerophosphodiester phosphodiesterase activity"/>
    <property type="evidence" value="ECO:0007669"/>
    <property type="project" value="TreeGrafter"/>
</dbReference>
<dbReference type="PANTHER" id="PTHR46320:SF1">
    <property type="entry name" value="GLYCEROPHOSPHODIESTER PHOSPHODIESTERASE 1"/>
    <property type="match status" value="1"/>
</dbReference>
<dbReference type="EMBL" id="AZAC01000034">
    <property type="protein sequence ID" value="KIX12164.1"/>
    <property type="molecule type" value="Genomic_DNA"/>
</dbReference>
<dbReference type="Gene3D" id="3.20.20.190">
    <property type="entry name" value="Phosphatidylinositol (PI) phosphodiesterase"/>
    <property type="match status" value="1"/>
</dbReference>
<comment type="caution">
    <text evidence="2">The sequence shown here is derived from an EMBL/GenBank/DDBJ whole genome shotgun (WGS) entry which is preliminary data.</text>
</comment>
<dbReference type="InParanoid" id="A0A0D2J1R8"/>
<dbReference type="STRING" id="1429043.X474_20515"/>
<organism evidence="2 3">
    <name type="scientific">Dethiosulfatarculus sandiegensis</name>
    <dbReference type="NCBI Taxonomy" id="1429043"/>
    <lineage>
        <taxon>Bacteria</taxon>
        <taxon>Pseudomonadati</taxon>
        <taxon>Thermodesulfobacteriota</taxon>
        <taxon>Desulfarculia</taxon>
        <taxon>Desulfarculales</taxon>
        <taxon>Desulfarculaceae</taxon>
        <taxon>Dethiosulfatarculus</taxon>
    </lineage>
</organism>
<dbReference type="Proteomes" id="UP000032233">
    <property type="component" value="Unassembled WGS sequence"/>
</dbReference>
<sequence length="278" mass="30792">MFSNFRKSTFRLFALGIFLLALVCLPGMEARAGQDGIEVFAHRGLAYEQPENSLAAIKAAMDLGLDGCEVDLRTTRDHVLVLMHDPTLERTTTGRGRVKEKTYAELCEFKLKDKKGRATGLAIPSLEQALTLVKKKKGFRLALDMKDCDPKALGQAVLQAGAQKRVIFSISGEAKTIQARALKDLNRNLFVSFDLGTWWKIEGIPTFAAQSLGAEALFCAEWNFPKYGFREAKDAGVQVIVFLWGTKDLAKRAKRAFLLGADIISCDCPGDILFLRKE</sequence>
<evidence type="ECO:0000313" key="2">
    <source>
        <dbReference type="EMBL" id="KIX12164.1"/>
    </source>
</evidence>
<dbReference type="GO" id="GO:0005886">
    <property type="term" value="C:plasma membrane"/>
    <property type="evidence" value="ECO:0007669"/>
    <property type="project" value="TreeGrafter"/>
</dbReference>
<dbReference type="AlphaFoldDB" id="A0A0D2J1R8"/>
<reference evidence="2 3" key="1">
    <citation type="submission" date="2013-11" db="EMBL/GenBank/DDBJ databases">
        <title>Metagenomic analysis of a methanogenic consortium involved in long chain n-alkane degradation.</title>
        <authorList>
            <person name="Davidova I.A."/>
            <person name="Callaghan A.V."/>
            <person name="Wawrik B."/>
            <person name="Pruitt S."/>
            <person name="Marks C."/>
            <person name="Duncan K.E."/>
            <person name="Suflita J.M."/>
        </authorList>
    </citation>
    <scope>NUCLEOTIDE SEQUENCE [LARGE SCALE GENOMIC DNA]</scope>
    <source>
        <strain evidence="2 3">SPR</strain>
    </source>
</reference>
<dbReference type="InterPro" id="IPR030395">
    <property type="entry name" value="GP_PDE_dom"/>
</dbReference>
<dbReference type="GO" id="GO:0006580">
    <property type="term" value="P:ethanolamine metabolic process"/>
    <property type="evidence" value="ECO:0007669"/>
    <property type="project" value="TreeGrafter"/>
</dbReference>
<keyword evidence="3" id="KW-1185">Reference proteome</keyword>
<dbReference type="PANTHER" id="PTHR46320">
    <property type="entry name" value="GLYCEROPHOSPHODIESTER PHOSPHODIESTERASE 1"/>
    <property type="match status" value="1"/>
</dbReference>
<dbReference type="SUPFAM" id="SSF51695">
    <property type="entry name" value="PLC-like phosphodiesterases"/>
    <property type="match status" value="1"/>
</dbReference>
<dbReference type="RefSeq" id="WP_052515387.1">
    <property type="nucleotide sequence ID" value="NZ_AZAC01000034.1"/>
</dbReference>
<feature type="domain" description="GP-PDE" evidence="1">
    <location>
        <begin position="37"/>
        <end position="276"/>
    </location>
</feature>
<accession>A0A0D2J1R8</accession>
<dbReference type="InterPro" id="IPR017946">
    <property type="entry name" value="PLC-like_Pdiesterase_TIM-brl"/>
</dbReference>
<dbReference type="OrthoDB" id="9787897at2"/>
<evidence type="ECO:0000313" key="3">
    <source>
        <dbReference type="Proteomes" id="UP000032233"/>
    </source>
</evidence>
<dbReference type="PROSITE" id="PS51704">
    <property type="entry name" value="GP_PDE"/>
    <property type="match status" value="1"/>
</dbReference>